<keyword evidence="7" id="KW-0057">Aromatic amino acid biosynthesis</keyword>
<dbReference type="GO" id="GO:0004425">
    <property type="term" value="F:indole-3-glycerol-phosphate synthase activity"/>
    <property type="evidence" value="ECO:0007669"/>
    <property type="project" value="UniProtKB-EC"/>
</dbReference>
<organism evidence="10 11">
    <name type="scientific">Erythroxylum novogranatense</name>
    <dbReference type="NCBI Taxonomy" id="1862640"/>
    <lineage>
        <taxon>Eukaryota</taxon>
        <taxon>Viridiplantae</taxon>
        <taxon>Streptophyta</taxon>
        <taxon>Embryophyta</taxon>
        <taxon>Tracheophyta</taxon>
        <taxon>Spermatophyta</taxon>
        <taxon>Magnoliopsida</taxon>
        <taxon>eudicotyledons</taxon>
        <taxon>Gunneridae</taxon>
        <taxon>Pentapetalae</taxon>
        <taxon>rosids</taxon>
        <taxon>fabids</taxon>
        <taxon>Malpighiales</taxon>
        <taxon>Erythroxylaceae</taxon>
        <taxon>Erythroxylum</taxon>
    </lineage>
</organism>
<dbReference type="Gene3D" id="3.20.20.70">
    <property type="entry name" value="Aldolase class I"/>
    <property type="match status" value="1"/>
</dbReference>
<dbReference type="InterPro" id="IPR013785">
    <property type="entry name" value="Aldolase_TIM"/>
</dbReference>
<dbReference type="InterPro" id="IPR011060">
    <property type="entry name" value="RibuloseP-bd_barrel"/>
</dbReference>
<dbReference type="InterPro" id="IPR013798">
    <property type="entry name" value="Indole-3-glycerol_P_synth_dom"/>
</dbReference>
<dbReference type="CDD" id="cd00331">
    <property type="entry name" value="IGPS"/>
    <property type="match status" value="1"/>
</dbReference>
<dbReference type="InterPro" id="IPR045186">
    <property type="entry name" value="Indole-3-glycerol_P_synth"/>
</dbReference>
<evidence type="ECO:0000256" key="3">
    <source>
        <dbReference type="ARBA" id="ARBA00012362"/>
    </source>
</evidence>
<evidence type="ECO:0000259" key="9">
    <source>
        <dbReference type="Pfam" id="PF00218"/>
    </source>
</evidence>
<dbReference type="PROSITE" id="PS00614">
    <property type="entry name" value="IGPS"/>
    <property type="match status" value="1"/>
</dbReference>
<accession>A0AAV8UAT6</accession>
<dbReference type="GO" id="GO:0000162">
    <property type="term" value="P:L-tryptophan biosynthetic process"/>
    <property type="evidence" value="ECO:0007669"/>
    <property type="project" value="UniProtKB-KW"/>
</dbReference>
<dbReference type="InterPro" id="IPR001468">
    <property type="entry name" value="Indole-3-GlycerolPSynthase_CS"/>
</dbReference>
<proteinExistence type="inferred from homology"/>
<feature type="domain" description="Indole-3-glycerol phosphate synthase" evidence="9">
    <location>
        <begin position="127"/>
        <end position="388"/>
    </location>
</feature>
<evidence type="ECO:0000256" key="7">
    <source>
        <dbReference type="ARBA" id="ARBA00023141"/>
    </source>
</evidence>
<name>A0AAV8UAT6_9ROSI</name>
<keyword evidence="5" id="KW-0210">Decarboxylase</keyword>
<keyword evidence="8" id="KW-0456">Lyase</keyword>
<gene>
    <name evidence="10" type="ORF">K2173_018499</name>
</gene>
<protein>
    <recommendedName>
        <fullName evidence="3">indole-3-glycerol-phosphate synthase</fullName>
        <ecNumber evidence="3">4.1.1.48</ecNumber>
    </recommendedName>
</protein>
<dbReference type="NCBIfam" id="NF001372">
    <property type="entry name" value="PRK00278.1-4"/>
    <property type="match status" value="1"/>
</dbReference>
<evidence type="ECO:0000256" key="4">
    <source>
        <dbReference type="ARBA" id="ARBA00022605"/>
    </source>
</evidence>
<keyword evidence="6" id="KW-0822">Tryptophan biosynthesis</keyword>
<keyword evidence="11" id="KW-1185">Reference proteome</keyword>
<evidence type="ECO:0000313" key="10">
    <source>
        <dbReference type="EMBL" id="KAJ8899525.1"/>
    </source>
</evidence>
<dbReference type="NCBIfam" id="NF001377">
    <property type="entry name" value="PRK00278.2-4"/>
    <property type="match status" value="1"/>
</dbReference>
<dbReference type="EC" id="4.1.1.48" evidence="3"/>
<dbReference type="PANTHER" id="PTHR22854:SF2">
    <property type="entry name" value="INDOLE-3-GLYCEROL-PHOSPHATE SYNTHASE"/>
    <property type="match status" value="1"/>
</dbReference>
<dbReference type="SUPFAM" id="SSF51366">
    <property type="entry name" value="Ribulose-phoshate binding barrel"/>
    <property type="match status" value="1"/>
</dbReference>
<evidence type="ECO:0000256" key="6">
    <source>
        <dbReference type="ARBA" id="ARBA00022822"/>
    </source>
</evidence>
<sequence length="400" mass="44046">MMEGLVSLKATPKISFRSPPSVFHRPCLSIRPFMNPLGANRHSAASIRAQQPDAKDGSALVSTVSVENKEISELKVKEWEVGMFQEEVAASQGIRIRRRPPTGPPLHYVGPFEFRIQNEGNTPRNILEEIIWHKDTEISQMKERQPLSLLKKALENAPPTRDFVGALKEANHRTGLPGLIAEVKKASPSRGILREDFDPVEIALAYENGGAACLSVLTDEKFFKGSFSNLEAIRNAGVQCPLLCKEFIIDAWQIYYARIKGADAVLLIAAVLPDLDIKYMTKICKMLGLAALLEVHDEREMDRVLGIEGIELIGINNRNLETFDVDISNTRKLLEGARGQLISQKGIIVVGESGLFTPDDIAYVQEAGVKAVLVGESIVKQKDPRLGISGLFGKDILVSS</sequence>
<dbReference type="PANTHER" id="PTHR22854">
    <property type="entry name" value="TRYPTOPHAN BIOSYNTHESIS PROTEIN"/>
    <property type="match status" value="1"/>
</dbReference>
<evidence type="ECO:0000256" key="2">
    <source>
        <dbReference type="ARBA" id="ARBA00004696"/>
    </source>
</evidence>
<dbReference type="EMBL" id="JAIWQS010000008">
    <property type="protein sequence ID" value="KAJ8899525.1"/>
    <property type="molecule type" value="Genomic_DNA"/>
</dbReference>
<dbReference type="HAMAP" id="MF_00134_B">
    <property type="entry name" value="IGPS_B"/>
    <property type="match status" value="1"/>
</dbReference>
<dbReference type="AlphaFoldDB" id="A0AAV8UAT6"/>
<dbReference type="Proteomes" id="UP001159364">
    <property type="component" value="Linkage Group LG08"/>
</dbReference>
<evidence type="ECO:0000313" key="11">
    <source>
        <dbReference type="Proteomes" id="UP001159364"/>
    </source>
</evidence>
<dbReference type="GO" id="GO:0004640">
    <property type="term" value="F:phosphoribosylanthranilate isomerase activity"/>
    <property type="evidence" value="ECO:0007669"/>
    <property type="project" value="TreeGrafter"/>
</dbReference>
<reference evidence="10 11" key="1">
    <citation type="submission" date="2021-09" db="EMBL/GenBank/DDBJ databases">
        <title>Genomic insights and catalytic innovation underlie evolution of tropane alkaloids biosynthesis.</title>
        <authorList>
            <person name="Wang Y.-J."/>
            <person name="Tian T."/>
            <person name="Huang J.-P."/>
            <person name="Huang S.-X."/>
        </authorList>
    </citation>
    <scope>NUCLEOTIDE SEQUENCE [LARGE SCALE GENOMIC DNA]</scope>
    <source>
        <strain evidence="10">KIB-2018</strain>
        <tissue evidence="10">Leaf</tissue>
    </source>
</reference>
<comment type="caution">
    <text evidence="10">The sequence shown here is derived from an EMBL/GenBank/DDBJ whole genome shotgun (WGS) entry which is preliminary data.</text>
</comment>
<comment type="catalytic activity">
    <reaction evidence="1">
        <text>1-(2-carboxyphenylamino)-1-deoxy-D-ribulose 5-phosphate + H(+) = (1S,2R)-1-C-(indol-3-yl)glycerol 3-phosphate + CO2 + H2O</text>
        <dbReference type="Rhea" id="RHEA:23476"/>
        <dbReference type="ChEBI" id="CHEBI:15377"/>
        <dbReference type="ChEBI" id="CHEBI:15378"/>
        <dbReference type="ChEBI" id="CHEBI:16526"/>
        <dbReference type="ChEBI" id="CHEBI:58613"/>
        <dbReference type="ChEBI" id="CHEBI:58866"/>
        <dbReference type="EC" id="4.1.1.48"/>
    </reaction>
</comment>
<keyword evidence="4" id="KW-0028">Amino-acid biosynthesis</keyword>
<evidence type="ECO:0000256" key="1">
    <source>
        <dbReference type="ARBA" id="ARBA00001633"/>
    </source>
</evidence>
<evidence type="ECO:0000256" key="5">
    <source>
        <dbReference type="ARBA" id="ARBA00022793"/>
    </source>
</evidence>
<dbReference type="FunFam" id="3.20.20.70:FF:000146">
    <property type="entry name" value="Indole-3-glycerol phosphate synthase chloroplastic"/>
    <property type="match status" value="1"/>
</dbReference>
<evidence type="ECO:0000256" key="8">
    <source>
        <dbReference type="ARBA" id="ARBA00023239"/>
    </source>
</evidence>
<dbReference type="Pfam" id="PF00218">
    <property type="entry name" value="IGPS"/>
    <property type="match status" value="1"/>
</dbReference>
<comment type="pathway">
    <text evidence="2">Amino-acid biosynthesis; L-tryptophan biosynthesis; L-tryptophan from chorismate: step 4/5.</text>
</comment>